<dbReference type="SUPFAM" id="SSF102860">
    <property type="entry name" value="mRNA decapping enzyme DcpS N-terminal domain"/>
    <property type="match status" value="1"/>
</dbReference>
<dbReference type="Gene3D" id="3.30.428.10">
    <property type="entry name" value="HIT-like"/>
    <property type="match status" value="1"/>
</dbReference>
<feature type="active site" description="Nucleophile" evidence="2">
    <location>
        <position position="250"/>
    </location>
</feature>
<evidence type="ECO:0000313" key="4">
    <source>
        <dbReference type="Proteomes" id="UP000326565"/>
    </source>
</evidence>
<evidence type="ECO:0000256" key="1">
    <source>
        <dbReference type="ARBA" id="ARBA00010208"/>
    </source>
</evidence>
<accession>A0A5N5XFJ9</accession>
<dbReference type="Pfam" id="PF11969">
    <property type="entry name" value="DcpS_C"/>
    <property type="match status" value="1"/>
</dbReference>
<proteinExistence type="inferred from homology"/>
<gene>
    <name evidence="3" type="ORF">BDV29DRAFT_198088</name>
</gene>
<dbReference type="Gene3D" id="3.30.200.40">
    <property type="entry name" value="Scavenger mRNA decapping enzyme, N-terminal domain"/>
    <property type="match status" value="1"/>
</dbReference>
<dbReference type="PIRSF" id="PIRSF028973">
    <property type="entry name" value="Scavenger_mRNA_decap_enz"/>
    <property type="match status" value="1"/>
</dbReference>
<dbReference type="Pfam" id="PF05652">
    <property type="entry name" value="DcpS"/>
    <property type="match status" value="1"/>
</dbReference>
<keyword evidence="4" id="KW-1185">Reference proteome</keyword>
<reference evidence="3 4" key="1">
    <citation type="submission" date="2019-04" db="EMBL/GenBank/DDBJ databases">
        <title>Friends and foes A comparative genomics study of 23 Aspergillus species from section Flavi.</title>
        <authorList>
            <consortium name="DOE Joint Genome Institute"/>
            <person name="Kjaerbolling I."/>
            <person name="Vesth T."/>
            <person name="Frisvad J.C."/>
            <person name="Nybo J.L."/>
            <person name="Theobald S."/>
            <person name="Kildgaard S."/>
            <person name="Isbrandt T."/>
            <person name="Kuo A."/>
            <person name="Sato A."/>
            <person name="Lyhne E.K."/>
            <person name="Kogle M.E."/>
            <person name="Wiebenga A."/>
            <person name="Kun R.S."/>
            <person name="Lubbers R.J."/>
            <person name="Makela M.R."/>
            <person name="Barry K."/>
            <person name="Chovatia M."/>
            <person name="Clum A."/>
            <person name="Daum C."/>
            <person name="Haridas S."/>
            <person name="He G."/>
            <person name="LaButti K."/>
            <person name="Lipzen A."/>
            <person name="Mondo S."/>
            <person name="Riley R."/>
            <person name="Salamov A."/>
            <person name="Simmons B.A."/>
            <person name="Magnuson J.K."/>
            <person name="Henrissat B."/>
            <person name="Mortensen U.H."/>
            <person name="Larsen T.O."/>
            <person name="Devries R.P."/>
            <person name="Grigoriev I.V."/>
            <person name="Machida M."/>
            <person name="Baker S.E."/>
            <person name="Andersen M.R."/>
        </authorList>
    </citation>
    <scope>NUCLEOTIDE SEQUENCE [LARGE SCALE GENOMIC DNA]</scope>
    <source>
        <strain evidence="3 4">CBS 151.66</strain>
    </source>
</reference>
<comment type="similarity">
    <text evidence="1">Belongs to the HIT family.</text>
</comment>
<dbReference type="GO" id="GO:0016787">
    <property type="term" value="F:hydrolase activity"/>
    <property type="evidence" value="ECO:0007669"/>
    <property type="project" value="InterPro"/>
</dbReference>
<evidence type="ECO:0000313" key="3">
    <source>
        <dbReference type="EMBL" id="KAB8077850.1"/>
    </source>
</evidence>
<name>A0A5N5XFJ9_9EURO</name>
<dbReference type="GO" id="GO:0000932">
    <property type="term" value="C:P-body"/>
    <property type="evidence" value="ECO:0007669"/>
    <property type="project" value="TreeGrafter"/>
</dbReference>
<dbReference type="SUPFAM" id="SSF54197">
    <property type="entry name" value="HIT-like"/>
    <property type="match status" value="1"/>
</dbReference>
<dbReference type="PANTHER" id="PTHR12978">
    <property type="entry name" value="HISTIDINE TRIAD HIT PROTEIN MEMBER"/>
    <property type="match status" value="1"/>
</dbReference>
<dbReference type="InterPro" id="IPR011145">
    <property type="entry name" value="Scavenger_mRNA_decap_enz_N"/>
</dbReference>
<dbReference type="OrthoDB" id="10264956at2759"/>
<dbReference type="InterPro" id="IPR036265">
    <property type="entry name" value="HIT-like_sf"/>
</dbReference>
<dbReference type="InterPro" id="IPR008594">
    <property type="entry name" value="DcpS/DCS2"/>
</dbReference>
<organism evidence="3 4">
    <name type="scientific">Aspergillus leporis</name>
    <dbReference type="NCBI Taxonomy" id="41062"/>
    <lineage>
        <taxon>Eukaryota</taxon>
        <taxon>Fungi</taxon>
        <taxon>Dikarya</taxon>
        <taxon>Ascomycota</taxon>
        <taxon>Pezizomycotina</taxon>
        <taxon>Eurotiomycetes</taxon>
        <taxon>Eurotiomycetidae</taxon>
        <taxon>Eurotiales</taxon>
        <taxon>Aspergillaceae</taxon>
        <taxon>Aspergillus</taxon>
        <taxon>Aspergillus subgen. Circumdati</taxon>
    </lineage>
</organism>
<dbReference type="PANTHER" id="PTHR12978:SF0">
    <property type="entry name" value="M7GPPPX DIPHOSPHATASE"/>
    <property type="match status" value="1"/>
</dbReference>
<sequence>MADDKERAEALLPAFKLERILNHDQAGRRVSLLGHIHAQPAVVVLERAPFPDSGSYLSTIPSTLQWLKNLGANDVYHWYLASSGPGTDEPHPDLKINLFYPATEKHITKYSKQRVRVVNETPQIYQDYVRPFMGRQRDNGRLTWMHNIINGTAETEDVIYRTPVGQEDKEGFVLLPDLNWDRKTLENLHLLALVERDDIWSLRELKRKHIGWLHDMKTKIASATIQTYPGLGEDQLKLYVHYQPTYYHLHIHVVHAALEAGTSQAVGKAVGLESIISQLETMAGDDEAGMHLATLSYTIGEASDLWKEVLEPLSKQVN</sequence>
<dbReference type="Proteomes" id="UP000326565">
    <property type="component" value="Unassembled WGS sequence"/>
</dbReference>
<dbReference type="GO" id="GO:0005634">
    <property type="term" value="C:nucleus"/>
    <property type="evidence" value="ECO:0007669"/>
    <property type="project" value="TreeGrafter"/>
</dbReference>
<dbReference type="EMBL" id="ML732164">
    <property type="protein sequence ID" value="KAB8077850.1"/>
    <property type="molecule type" value="Genomic_DNA"/>
</dbReference>
<dbReference type="AlphaFoldDB" id="A0A5N5XFJ9"/>
<dbReference type="GO" id="GO:0000290">
    <property type="term" value="P:deadenylation-dependent decapping of nuclear-transcribed mRNA"/>
    <property type="evidence" value="ECO:0007669"/>
    <property type="project" value="InterPro"/>
</dbReference>
<evidence type="ECO:0000256" key="2">
    <source>
        <dbReference type="PIRSR" id="PIRSR028973-1"/>
    </source>
</evidence>
<dbReference type="FunFam" id="3.30.428.10:FF:000016">
    <property type="entry name" value="Scavenger mRNA decapping enzyme"/>
    <property type="match status" value="1"/>
</dbReference>
<dbReference type="GO" id="GO:0000340">
    <property type="term" value="F:RNA 7-methylguanosine cap binding"/>
    <property type="evidence" value="ECO:0007669"/>
    <property type="project" value="TreeGrafter"/>
</dbReference>
<protein>
    <submittedName>
        <fullName evidence="3">HIT-like domain-containing protein</fullName>
    </submittedName>
</protein>